<dbReference type="GO" id="GO:0005615">
    <property type="term" value="C:extracellular space"/>
    <property type="evidence" value="ECO:0007669"/>
    <property type="project" value="TreeGrafter"/>
</dbReference>
<keyword evidence="1" id="KW-0175">Coiled coil</keyword>
<evidence type="ECO:0000259" key="2">
    <source>
        <dbReference type="PROSITE" id="PS51406"/>
    </source>
</evidence>
<feature type="domain" description="Fibrinogen C-terminal" evidence="2">
    <location>
        <begin position="68"/>
        <end position="297"/>
    </location>
</feature>
<proteinExistence type="predicted"/>
<dbReference type="AlphaFoldDB" id="A0A0Q9WQF8"/>
<organism evidence="3 4">
    <name type="scientific">Drosophila willistoni</name>
    <name type="common">Fruit fly</name>
    <dbReference type="NCBI Taxonomy" id="7260"/>
    <lineage>
        <taxon>Eukaryota</taxon>
        <taxon>Metazoa</taxon>
        <taxon>Ecdysozoa</taxon>
        <taxon>Arthropoda</taxon>
        <taxon>Hexapoda</taxon>
        <taxon>Insecta</taxon>
        <taxon>Pterygota</taxon>
        <taxon>Neoptera</taxon>
        <taxon>Endopterygota</taxon>
        <taxon>Diptera</taxon>
        <taxon>Brachycera</taxon>
        <taxon>Muscomorpha</taxon>
        <taxon>Ephydroidea</taxon>
        <taxon>Drosophilidae</taxon>
        <taxon>Drosophila</taxon>
        <taxon>Sophophora</taxon>
    </lineage>
</organism>
<accession>A0A0Q9WQF8</accession>
<dbReference type="InterPro" id="IPR002181">
    <property type="entry name" value="Fibrinogen_a/b/g_C_dom"/>
</dbReference>
<evidence type="ECO:0000313" key="3">
    <source>
        <dbReference type="EMBL" id="KRF98353.1"/>
    </source>
</evidence>
<dbReference type="SMART" id="SM00186">
    <property type="entry name" value="FBG"/>
    <property type="match status" value="1"/>
</dbReference>
<dbReference type="SUPFAM" id="SSF56496">
    <property type="entry name" value="Fibrinogen C-terminal domain-like"/>
    <property type="match status" value="1"/>
</dbReference>
<dbReference type="STRING" id="7260.A0A0Q9WQF8"/>
<reference evidence="3 4" key="1">
    <citation type="journal article" date="2007" name="Nature">
        <title>Evolution of genes and genomes on the Drosophila phylogeny.</title>
        <authorList>
            <consortium name="Drosophila 12 Genomes Consortium"/>
            <person name="Clark A.G."/>
            <person name="Eisen M.B."/>
            <person name="Smith D.R."/>
            <person name="Bergman C.M."/>
            <person name="Oliver B."/>
            <person name="Markow T.A."/>
            <person name="Kaufman T.C."/>
            <person name="Kellis M."/>
            <person name="Gelbart W."/>
            <person name="Iyer V.N."/>
            <person name="Pollard D.A."/>
            <person name="Sackton T.B."/>
            <person name="Larracuente A.M."/>
            <person name="Singh N.D."/>
            <person name="Abad J.P."/>
            <person name="Abt D.N."/>
            <person name="Adryan B."/>
            <person name="Aguade M."/>
            <person name="Akashi H."/>
            <person name="Anderson W.W."/>
            <person name="Aquadro C.F."/>
            <person name="Ardell D.H."/>
            <person name="Arguello R."/>
            <person name="Artieri C.G."/>
            <person name="Barbash D.A."/>
            <person name="Barker D."/>
            <person name="Barsanti P."/>
            <person name="Batterham P."/>
            <person name="Batzoglou S."/>
            <person name="Begun D."/>
            <person name="Bhutkar A."/>
            <person name="Blanco E."/>
            <person name="Bosak S.A."/>
            <person name="Bradley R.K."/>
            <person name="Brand A.D."/>
            <person name="Brent M.R."/>
            <person name="Brooks A.N."/>
            <person name="Brown R.H."/>
            <person name="Butlin R.K."/>
            <person name="Caggese C."/>
            <person name="Calvi B.R."/>
            <person name="Bernardo de Carvalho A."/>
            <person name="Caspi A."/>
            <person name="Castrezana S."/>
            <person name="Celniker S.E."/>
            <person name="Chang J.L."/>
            <person name="Chapple C."/>
            <person name="Chatterji S."/>
            <person name="Chinwalla A."/>
            <person name="Civetta A."/>
            <person name="Clifton S.W."/>
            <person name="Comeron J.M."/>
            <person name="Costello J.C."/>
            <person name="Coyne J.A."/>
            <person name="Daub J."/>
            <person name="David R.G."/>
            <person name="Delcher A.L."/>
            <person name="Delehaunty K."/>
            <person name="Do C.B."/>
            <person name="Ebling H."/>
            <person name="Edwards K."/>
            <person name="Eickbush T."/>
            <person name="Evans J.D."/>
            <person name="Filipski A."/>
            <person name="Findeiss S."/>
            <person name="Freyhult E."/>
            <person name="Fulton L."/>
            <person name="Fulton R."/>
            <person name="Garcia A.C."/>
            <person name="Gardiner A."/>
            <person name="Garfield D.A."/>
            <person name="Garvin B.E."/>
            <person name="Gibson G."/>
            <person name="Gilbert D."/>
            <person name="Gnerre S."/>
            <person name="Godfrey J."/>
            <person name="Good R."/>
            <person name="Gotea V."/>
            <person name="Gravely B."/>
            <person name="Greenberg A.J."/>
            <person name="Griffiths-Jones S."/>
            <person name="Gross S."/>
            <person name="Guigo R."/>
            <person name="Gustafson E.A."/>
            <person name="Haerty W."/>
            <person name="Hahn M.W."/>
            <person name="Halligan D.L."/>
            <person name="Halpern A.L."/>
            <person name="Halter G.M."/>
            <person name="Han M.V."/>
            <person name="Heger A."/>
            <person name="Hillier L."/>
            <person name="Hinrichs A.S."/>
            <person name="Holmes I."/>
            <person name="Hoskins R.A."/>
            <person name="Hubisz M.J."/>
            <person name="Hultmark D."/>
            <person name="Huntley M.A."/>
            <person name="Jaffe D.B."/>
            <person name="Jagadeeshan S."/>
            <person name="Jeck W.R."/>
            <person name="Johnson J."/>
            <person name="Jones C.D."/>
            <person name="Jordan W.C."/>
            <person name="Karpen G.H."/>
            <person name="Kataoka E."/>
            <person name="Keightley P.D."/>
            <person name="Kheradpour P."/>
            <person name="Kirkness E.F."/>
            <person name="Koerich L.B."/>
            <person name="Kristiansen K."/>
            <person name="Kudrna D."/>
            <person name="Kulathinal R.J."/>
            <person name="Kumar S."/>
            <person name="Kwok R."/>
            <person name="Lander E."/>
            <person name="Langley C.H."/>
            <person name="Lapoint R."/>
            <person name="Lazzaro B.P."/>
            <person name="Lee S.J."/>
            <person name="Levesque L."/>
            <person name="Li R."/>
            <person name="Lin C.F."/>
            <person name="Lin M.F."/>
            <person name="Lindblad-Toh K."/>
            <person name="Llopart A."/>
            <person name="Long M."/>
            <person name="Low L."/>
            <person name="Lozovsky E."/>
            <person name="Lu J."/>
            <person name="Luo M."/>
            <person name="Machado C.A."/>
            <person name="Makalowski W."/>
            <person name="Marzo M."/>
            <person name="Matsuda M."/>
            <person name="Matzkin L."/>
            <person name="McAllister B."/>
            <person name="McBride C.S."/>
            <person name="McKernan B."/>
            <person name="McKernan K."/>
            <person name="Mendez-Lago M."/>
            <person name="Minx P."/>
            <person name="Mollenhauer M.U."/>
            <person name="Montooth K."/>
            <person name="Mount S.M."/>
            <person name="Mu X."/>
            <person name="Myers E."/>
            <person name="Negre B."/>
            <person name="Newfeld S."/>
            <person name="Nielsen R."/>
            <person name="Noor M.A."/>
            <person name="O'Grady P."/>
            <person name="Pachter L."/>
            <person name="Papaceit M."/>
            <person name="Parisi M.J."/>
            <person name="Parisi M."/>
            <person name="Parts L."/>
            <person name="Pedersen J.S."/>
            <person name="Pesole G."/>
            <person name="Phillippy A.M."/>
            <person name="Ponting C.P."/>
            <person name="Pop M."/>
            <person name="Porcelli D."/>
            <person name="Powell J.R."/>
            <person name="Prohaska S."/>
            <person name="Pruitt K."/>
            <person name="Puig M."/>
            <person name="Quesneville H."/>
            <person name="Ram K.R."/>
            <person name="Rand D."/>
            <person name="Rasmussen M.D."/>
            <person name="Reed L.K."/>
            <person name="Reenan R."/>
            <person name="Reily A."/>
            <person name="Remington K.A."/>
            <person name="Rieger T.T."/>
            <person name="Ritchie M.G."/>
            <person name="Robin C."/>
            <person name="Rogers Y.H."/>
            <person name="Rohde C."/>
            <person name="Rozas J."/>
            <person name="Rubenfield M.J."/>
            <person name="Ruiz A."/>
            <person name="Russo S."/>
            <person name="Salzberg S.L."/>
            <person name="Sanchez-Gracia A."/>
            <person name="Saranga D.J."/>
            <person name="Sato H."/>
            <person name="Schaeffer S.W."/>
            <person name="Schatz M.C."/>
            <person name="Schlenke T."/>
            <person name="Schwartz R."/>
            <person name="Segarra C."/>
            <person name="Singh R.S."/>
            <person name="Sirot L."/>
            <person name="Sirota M."/>
            <person name="Sisneros N.B."/>
            <person name="Smith C.D."/>
            <person name="Smith T.F."/>
            <person name="Spieth J."/>
            <person name="Stage D.E."/>
            <person name="Stark A."/>
            <person name="Stephan W."/>
            <person name="Strausberg R.L."/>
            <person name="Strempel S."/>
            <person name="Sturgill D."/>
            <person name="Sutton G."/>
            <person name="Sutton G.G."/>
            <person name="Tao W."/>
            <person name="Teichmann S."/>
            <person name="Tobari Y.N."/>
            <person name="Tomimura Y."/>
            <person name="Tsolas J.M."/>
            <person name="Valente V.L."/>
            <person name="Venter E."/>
            <person name="Venter J.C."/>
            <person name="Vicario S."/>
            <person name="Vieira F.G."/>
            <person name="Vilella A.J."/>
            <person name="Villasante A."/>
            <person name="Walenz B."/>
            <person name="Wang J."/>
            <person name="Wasserman M."/>
            <person name="Watts T."/>
            <person name="Wilson D."/>
            <person name="Wilson R.K."/>
            <person name="Wing R.A."/>
            <person name="Wolfner M.F."/>
            <person name="Wong A."/>
            <person name="Wong G.K."/>
            <person name="Wu C.I."/>
            <person name="Wu G."/>
            <person name="Yamamoto D."/>
            <person name="Yang H.P."/>
            <person name="Yang S.P."/>
            <person name="Yorke J.A."/>
            <person name="Yoshida K."/>
            <person name="Zdobnov E."/>
            <person name="Zhang P."/>
            <person name="Zhang Y."/>
            <person name="Zimin A.V."/>
            <person name="Baldwin J."/>
            <person name="Abdouelleil A."/>
            <person name="Abdulkadir J."/>
            <person name="Abebe A."/>
            <person name="Abera B."/>
            <person name="Abreu J."/>
            <person name="Acer S.C."/>
            <person name="Aftuck L."/>
            <person name="Alexander A."/>
            <person name="An P."/>
            <person name="Anderson E."/>
            <person name="Anderson S."/>
            <person name="Arachi H."/>
            <person name="Azer M."/>
            <person name="Bachantsang P."/>
            <person name="Barry A."/>
            <person name="Bayul T."/>
            <person name="Berlin A."/>
            <person name="Bessette D."/>
            <person name="Bloom T."/>
            <person name="Blye J."/>
            <person name="Boguslavskiy L."/>
            <person name="Bonnet C."/>
            <person name="Boukhgalter B."/>
            <person name="Bourzgui I."/>
            <person name="Brown A."/>
            <person name="Cahill P."/>
            <person name="Channer S."/>
            <person name="Cheshatsang Y."/>
            <person name="Chuda L."/>
            <person name="Citroen M."/>
            <person name="Collymore A."/>
            <person name="Cooke P."/>
            <person name="Costello M."/>
            <person name="D'Aco K."/>
            <person name="Daza R."/>
            <person name="De Haan G."/>
            <person name="DeGray S."/>
            <person name="DeMaso C."/>
            <person name="Dhargay N."/>
            <person name="Dooley K."/>
            <person name="Dooley E."/>
            <person name="Doricent M."/>
            <person name="Dorje P."/>
            <person name="Dorjee K."/>
            <person name="Dupes A."/>
            <person name="Elong R."/>
            <person name="Falk J."/>
            <person name="Farina A."/>
            <person name="Faro S."/>
            <person name="Ferguson D."/>
            <person name="Fisher S."/>
            <person name="Foley C.D."/>
            <person name="Franke A."/>
            <person name="Friedrich D."/>
            <person name="Gadbois L."/>
            <person name="Gearin G."/>
            <person name="Gearin C.R."/>
            <person name="Giannoukos G."/>
            <person name="Goode T."/>
            <person name="Graham J."/>
            <person name="Grandbois E."/>
            <person name="Grewal S."/>
            <person name="Gyaltsen K."/>
            <person name="Hafez N."/>
            <person name="Hagos B."/>
            <person name="Hall J."/>
            <person name="Henson C."/>
            <person name="Hollinger A."/>
            <person name="Honan T."/>
            <person name="Huard M.D."/>
            <person name="Hughes L."/>
            <person name="Hurhula B."/>
            <person name="Husby M.E."/>
            <person name="Kamat A."/>
            <person name="Kanga B."/>
            <person name="Kashin S."/>
            <person name="Khazanovich D."/>
            <person name="Kisner P."/>
            <person name="Lance K."/>
            <person name="Lara M."/>
            <person name="Lee W."/>
            <person name="Lennon N."/>
            <person name="Letendre F."/>
            <person name="LeVine R."/>
            <person name="Lipovsky A."/>
            <person name="Liu X."/>
            <person name="Liu J."/>
            <person name="Liu S."/>
            <person name="Lokyitsang T."/>
            <person name="Lokyitsang Y."/>
            <person name="Lubonja R."/>
            <person name="Lui A."/>
            <person name="MacDonald P."/>
            <person name="Magnisalis V."/>
            <person name="Maru K."/>
            <person name="Matthews C."/>
            <person name="McCusker W."/>
            <person name="McDonough S."/>
            <person name="Mehta T."/>
            <person name="Meldrim J."/>
            <person name="Meneus L."/>
            <person name="Mihai O."/>
            <person name="Mihalev A."/>
            <person name="Mihova T."/>
            <person name="Mittelman R."/>
            <person name="Mlenga V."/>
            <person name="Montmayeur A."/>
            <person name="Mulrain L."/>
            <person name="Navidi A."/>
            <person name="Naylor J."/>
            <person name="Negash T."/>
            <person name="Nguyen T."/>
            <person name="Nguyen N."/>
            <person name="Nicol R."/>
            <person name="Norbu C."/>
            <person name="Norbu N."/>
            <person name="Novod N."/>
            <person name="O'Neill B."/>
            <person name="Osman S."/>
            <person name="Markiewicz E."/>
            <person name="Oyono O.L."/>
            <person name="Patti C."/>
            <person name="Phunkhang P."/>
            <person name="Pierre F."/>
            <person name="Priest M."/>
            <person name="Raghuraman S."/>
            <person name="Rege F."/>
            <person name="Reyes R."/>
            <person name="Rise C."/>
            <person name="Rogov P."/>
            <person name="Ross K."/>
            <person name="Ryan E."/>
            <person name="Settipalli S."/>
            <person name="Shea T."/>
            <person name="Sherpa N."/>
            <person name="Shi L."/>
            <person name="Shih D."/>
            <person name="Sparrow T."/>
            <person name="Spaulding J."/>
            <person name="Stalker J."/>
            <person name="Stange-Thomann N."/>
            <person name="Stavropoulos S."/>
            <person name="Stone C."/>
            <person name="Strader C."/>
            <person name="Tesfaye S."/>
            <person name="Thomson T."/>
            <person name="Thoulutsang Y."/>
            <person name="Thoulutsang D."/>
            <person name="Topham K."/>
            <person name="Topping I."/>
            <person name="Tsamla T."/>
            <person name="Vassiliev H."/>
            <person name="Vo A."/>
            <person name="Wangchuk T."/>
            <person name="Wangdi T."/>
            <person name="Weiand M."/>
            <person name="Wilkinson J."/>
            <person name="Wilson A."/>
            <person name="Yadav S."/>
            <person name="Young G."/>
            <person name="Yu Q."/>
            <person name="Zembek L."/>
            <person name="Zhong D."/>
            <person name="Zimmer A."/>
            <person name="Zwirko Z."/>
            <person name="Jaffe D.B."/>
            <person name="Alvarez P."/>
            <person name="Brockman W."/>
            <person name="Butler J."/>
            <person name="Chin C."/>
            <person name="Gnerre S."/>
            <person name="Grabherr M."/>
            <person name="Kleber M."/>
            <person name="Mauceli E."/>
            <person name="MacCallum I."/>
        </authorList>
    </citation>
    <scope>NUCLEOTIDE SEQUENCE [LARGE SCALE GENOMIC DNA]</scope>
    <source>
        <strain evidence="4">Tucson 14030-0811.24</strain>
    </source>
</reference>
<dbReference type="InterPro" id="IPR014716">
    <property type="entry name" value="Fibrinogen_a/b/g_C_1"/>
</dbReference>
<evidence type="ECO:0000256" key="1">
    <source>
        <dbReference type="SAM" id="Coils"/>
    </source>
</evidence>
<dbReference type="EMBL" id="CH963857">
    <property type="protein sequence ID" value="KRF98353.1"/>
    <property type="molecule type" value="Genomic_DNA"/>
</dbReference>
<gene>
    <name evidence="3" type="primary">Dwil\GK27183</name>
    <name evidence="3" type="ORF">Dwil_GK27183</name>
</gene>
<keyword evidence="4" id="KW-1185">Reference proteome</keyword>
<dbReference type="PANTHER" id="PTHR19143">
    <property type="entry name" value="FIBRINOGEN/TENASCIN/ANGIOPOEITIN"/>
    <property type="match status" value="1"/>
</dbReference>
<dbReference type="InterPro" id="IPR036056">
    <property type="entry name" value="Fibrinogen-like_C"/>
</dbReference>
<dbReference type="PROSITE" id="PS51406">
    <property type="entry name" value="FIBRINOGEN_C_2"/>
    <property type="match status" value="1"/>
</dbReference>
<name>A0A0Q9WQF8_DROWI</name>
<dbReference type="Proteomes" id="UP000007798">
    <property type="component" value="Unassembled WGS sequence"/>
</dbReference>
<protein>
    <recommendedName>
        <fullName evidence="2">Fibrinogen C-terminal domain-containing protein</fullName>
    </recommendedName>
</protein>
<evidence type="ECO:0000313" key="4">
    <source>
        <dbReference type="Proteomes" id="UP000007798"/>
    </source>
</evidence>
<sequence>MESSAHSALTNAKDDEIDELKKEINDLKAYKGNESALLISKDEIINTLKENTINLLKAKNDQISDLRALLNEKDQQLTKYKNEGEDLSDSEIYIDGTRRIQVAGNPSFTAPFIRAVSDWTVILRRVYGNVSFSRDWNEYKNGFGDPNGGDFHIGLDNLYSMLRTRQHELYVSVKDVIGSTGYARYDNFKINHENASYNLLSVGEYKGTAGDSLSFHVGLNFTAKGRDPVYRSPNNDLGGWWFKTTKENERAWLSNLNGKYYESGIAPNKRGITWGSFSDFNYSISLTFAQMMIRPRP</sequence>
<dbReference type="Gene3D" id="3.90.215.10">
    <property type="entry name" value="Gamma Fibrinogen, chain A, domain 1"/>
    <property type="match status" value="1"/>
</dbReference>
<dbReference type="PANTHER" id="PTHR19143:SF327">
    <property type="entry name" value="FI21813P1-RELATED"/>
    <property type="match status" value="1"/>
</dbReference>
<dbReference type="Pfam" id="PF00147">
    <property type="entry name" value="Fibrinogen_C"/>
    <property type="match status" value="1"/>
</dbReference>
<dbReference type="OrthoDB" id="6425181at2759"/>
<dbReference type="InParanoid" id="A0A0Q9WQF8"/>
<dbReference type="InterPro" id="IPR050373">
    <property type="entry name" value="Fibrinogen_C-term_domain"/>
</dbReference>
<feature type="coiled-coil region" evidence="1">
    <location>
        <begin position="56"/>
        <end position="90"/>
    </location>
</feature>